<dbReference type="PANTHER" id="PTHR43280:SF2">
    <property type="entry name" value="HTH-TYPE TRANSCRIPTIONAL REGULATOR EXSA"/>
    <property type="match status" value="1"/>
</dbReference>
<accession>B0N8A9</accession>
<gene>
    <name evidence="4" type="ORF">CLORAM_02843</name>
</gene>
<evidence type="ECO:0000313" key="4">
    <source>
        <dbReference type="EMBL" id="EDS18047.1"/>
    </source>
</evidence>
<keyword evidence="3" id="KW-0804">Transcription</keyword>
<evidence type="ECO:0000256" key="3">
    <source>
        <dbReference type="ARBA" id="ARBA00023163"/>
    </source>
</evidence>
<keyword evidence="5" id="KW-1185">Reference proteome</keyword>
<dbReference type="SUPFAM" id="SSF46689">
    <property type="entry name" value="Homeodomain-like"/>
    <property type="match status" value="2"/>
</dbReference>
<organism evidence="4 5">
    <name type="scientific">Thomasclavelia ramosa DSM 1402</name>
    <dbReference type="NCBI Taxonomy" id="445974"/>
    <lineage>
        <taxon>Bacteria</taxon>
        <taxon>Bacillati</taxon>
        <taxon>Bacillota</taxon>
        <taxon>Erysipelotrichia</taxon>
        <taxon>Erysipelotrichales</taxon>
        <taxon>Coprobacillaceae</taxon>
        <taxon>Thomasclavelia</taxon>
    </lineage>
</organism>
<dbReference type="PANTHER" id="PTHR43280">
    <property type="entry name" value="ARAC-FAMILY TRANSCRIPTIONAL REGULATOR"/>
    <property type="match status" value="1"/>
</dbReference>
<dbReference type="PROSITE" id="PS01124">
    <property type="entry name" value="HTH_ARAC_FAMILY_2"/>
    <property type="match status" value="1"/>
</dbReference>
<dbReference type="HOGENOM" id="CLU_000445_88_6_9"/>
<dbReference type="GO" id="GO:0043565">
    <property type="term" value="F:sequence-specific DNA binding"/>
    <property type="evidence" value="ECO:0007669"/>
    <property type="project" value="InterPro"/>
</dbReference>
<comment type="caution">
    <text evidence="4">The sequence shown here is derived from an EMBL/GenBank/DDBJ whole genome shotgun (WGS) entry which is preliminary data.</text>
</comment>
<evidence type="ECO:0000256" key="1">
    <source>
        <dbReference type="ARBA" id="ARBA00023015"/>
    </source>
</evidence>
<dbReference type="AlphaFoldDB" id="B0N8A9"/>
<dbReference type="SMART" id="SM00342">
    <property type="entry name" value="HTH_ARAC"/>
    <property type="match status" value="1"/>
</dbReference>
<dbReference type="EMBL" id="ABFX02000008">
    <property type="protein sequence ID" value="EDS18047.1"/>
    <property type="molecule type" value="Genomic_DNA"/>
</dbReference>
<dbReference type="RefSeq" id="WP_003538945.1">
    <property type="nucleotide sequence ID" value="NZ_CAXTKX010000008.1"/>
</dbReference>
<keyword evidence="1" id="KW-0805">Transcription regulation</keyword>
<dbReference type="InterPro" id="IPR018060">
    <property type="entry name" value="HTH_AraC"/>
</dbReference>
<reference evidence="4" key="2">
    <citation type="submission" date="2014-06" db="EMBL/GenBank/DDBJ databases">
        <title>Draft genome sequence of Clostridium ramosum(DSM 1402).</title>
        <authorList>
            <person name="Sudarsanam P."/>
            <person name="Ley R."/>
            <person name="Guruge J."/>
            <person name="Turnbaugh P.J."/>
            <person name="Mahowald M."/>
            <person name="Liep D."/>
            <person name="Gordon J."/>
        </authorList>
    </citation>
    <scope>NUCLEOTIDE SEQUENCE</scope>
    <source>
        <strain evidence="4">DSM 1402</strain>
    </source>
</reference>
<sequence>MTMYIQTQNQYTQFQSDELTDLLGKISFTINKFGLWQSNHDTRANYITDDIEIVYYREGGSITTIGNKKYTCPPHSFLIIEPYKLNTSINTGNTNYSYYFFHFDIEPLSLRQQFITLLTKHGHLIYKEEIKDFKEMLERLLIEASEKEIGYSSIITSALIRVVVEIIRAQLKRNNDHISQITDLPHIELVNDAIKYIHDHLHEPIKLTAMALQLGVSTSMLYKSFIAILAIPPLTYIHQQKVLYAQRMLAHGKSVTMIANDLGYSSAYHLSKTFKQITGVSPREYKKNIKLL</sequence>
<proteinExistence type="predicted"/>
<dbReference type="Pfam" id="PF12833">
    <property type="entry name" value="HTH_18"/>
    <property type="match status" value="1"/>
</dbReference>
<dbReference type="GeneID" id="64196943"/>
<name>B0N8A9_9FIRM</name>
<reference evidence="4" key="1">
    <citation type="submission" date="2007-11" db="EMBL/GenBank/DDBJ databases">
        <authorList>
            <person name="Fulton L."/>
            <person name="Clifton S."/>
            <person name="Fulton B."/>
            <person name="Xu J."/>
            <person name="Minx P."/>
            <person name="Pepin K.H."/>
            <person name="Johnson M."/>
            <person name="Thiruvilangam P."/>
            <person name="Bhonagiri V."/>
            <person name="Nash W.E."/>
            <person name="Mardis E.R."/>
            <person name="Wilson R.K."/>
        </authorList>
    </citation>
    <scope>NUCLEOTIDE SEQUENCE [LARGE SCALE GENOMIC DNA]</scope>
    <source>
        <strain evidence="4">DSM 1402</strain>
    </source>
</reference>
<dbReference type="GO" id="GO:0003700">
    <property type="term" value="F:DNA-binding transcription factor activity"/>
    <property type="evidence" value="ECO:0007669"/>
    <property type="project" value="InterPro"/>
</dbReference>
<dbReference type="Gene3D" id="1.10.10.60">
    <property type="entry name" value="Homeodomain-like"/>
    <property type="match status" value="2"/>
</dbReference>
<protein>
    <submittedName>
        <fullName evidence="4">Transcriptional regulator, AraC family</fullName>
    </submittedName>
</protein>
<keyword evidence="2" id="KW-0238">DNA-binding</keyword>
<dbReference type="InterPro" id="IPR009057">
    <property type="entry name" value="Homeodomain-like_sf"/>
</dbReference>
<dbReference type="SUPFAM" id="SSF51215">
    <property type="entry name" value="Regulatory protein AraC"/>
    <property type="match status" value="1"/>
</dbReference>
<dbReference type="InterPro" id="IPR018062">
    <property type="entry name" value="HTH_AraC-typ_CS"/>
</dbReference>
<evidence type="ECO:0000256" key="2">
    <source>
        <dbReference type="ARBA" id="ARBA00023125"/>
    </source>
</evidence>
<dbReference type="PROSITE" id="PS00041">
    <property type="entry name" value="HTH_ARAC_FAMILY_1"/>
    <property type="match status" value="1"/>
</dbReference>
<dbReference type="Proteomes" id="UP000005798">
    <property type="component" value="Unassembled WGS sequence"/>
</dbReference>
<evidence type="ECO:0000313" key="5">
    <source>
        <dbReference type="Proteomes" id="UP000005798"/>
    </source>
</evidence>
<dbReference type="InterPro" id="IPR037923">
    <property type="entry name" value="HTH-like"/>
</dbReference>
<dbReference type="eggNOG" id="COG2207">
    <property type="taxonomic scope" value="Bacteria"/>
</dbReference>